<feature type="domain" description="Response regulatory" evidence="16">
    <location>
        <begin position="828"/>
        <end position="946"/>
    </location>
</feature>
<keyword evidence="14" id="KW-1133">Transmembrane helix</keyword>
<keyword evidence="6" id="KW-0547">Nucleotide-binding</keyword>
<dbReference type="GO" id="GO:0005524">
    <property type="term" value="F:ATP binding"/>
    <property type="evidence" value="ECO:0007669"/>
    <property type="project" value="UniProtKB-KW"/>
</dbReference>
<keyword evidence="4 12" id="KW-0597">Phosphoprotein</keyword>
<feature type="domain" description="HAMP" evidence="17">
    <location>
        <begin position="231"/>
        <end position="283"/>
    </location>
</feature>
<dbReference type="EMBL" id="FUYE01000004">
    <property type="protein sequence ID" value="SKA89683.1"/>
    <property type="molecule type" value="Genomic_DNA"/>
</dbReference>
<dbReference type="CDD" id="cd16922">
    <property type="entry name" value="HATPase_EvgS-ArcB-TorS-like"/>
    <property type="match status" value="1"/>
</dbReference>
<evidence type="ECO:0000256" key="1">
    <source>
        <dbReference type="ARBA" id="ARBA00000085"/>
    </source>
</evidence>
<evidence type="ECO:0000256" key="8">
    <source>
        <dbReference type="ARBA" id="ARBA00022840"/>
    </source>
</evidence>
<protein>
    <recommendedName>
        <fullName evidence="11">Sensory/regulatory protein RpfC</fullName>
        <ecNumber evidence="3">2.7.13.3</ecNumber>
    </recommendedName>
</protein>
<gene>
    <name evidence="18" type="ORF">SAMN02745166_01605</name>
</gene>
<dbReference type="AlphaFoldDB" id="A0A1T4XJU6"/>
<evidence type="ECO:0000256" key="9">
    <source>
        <dbReference type="ARBA" id="ARBA00023012"/>
    </source>
</evidence>
<dbReference type="OrthoDB" id="9809348at2"/>
<evidence type="ECO:0000313" key="18">
    <source>
        <dbReference type="EMBL" id="SKA89683.1"/>
    </source>
</evidence>
<dbReference type="SMART" id="SM00448">
    <property type="entry name" value="REC"/>
    <property type="match status" value="1"/>
</dbReference>
<evidence type="ECO:0000256" key="14">
    <source>
        <dbReference type="SAM" id="Phobius"/>
    </source>
</evidence>
<dbReference type="InterPro" id="IPR003594">
    <property type="entry name" value="HATPase_dom"/>
</dbReference>
<feature type="transmembrane region" description="Helical" evidence="14">
    <location>
        <begin position="12"/>
        <end position="32"/>
    </location>
</feature>
<accession>A0A1T4XJU6</accession>
<dbReference type="SMART" id="SM00388">
    <property type="entry name" value="HisKA"/>
    <property type="match status" value="1"/>
</dbReference>
<evidence type="ECO:0000256" key="5">
    <source>
        <dbReference type="ARBA" id="ARBA00022679"/>
    </source>
</evidence>
<keyword evidence="7 18" id="KW-0418">Kinase</keyword>
<keyword evidence="19" id="KW-1185">Reference proteome</keyword>
<evidence type="ECO:0000313" key="19">
    <source>
        <dbReference type="Proteomes" id="UP000190774"/>
    </source>
</evidence>
<evidence type="ECO:0000259" key="17">
    <source>
        <dbReference type="PROSITE" id="PS50885"/>
    </source>
</evidence>
<evidence type="ECO:0000256" key="10">
    <source>
        <dbReference type="ARBA" id="ARBA00064003"/>
    </source>
</evidence>
<keyword evidence="5" id="KW-0808">Transferase</keyword>
<evidence type="ECO:0000256" key="11">
    <source>
        <dbReference type="ARBA" id="ARBA00068150"/>
    </source>
</evidence>
<dbReference type="FunFam" id="1.10.287.130:FF:000002">
    <property type="entry name" value="Two-component osmosensing histidine kinase"/>
    <property type="match status" value="1"/>
</dbReference>
<dbReference type="InterPro" id="IPR036890">
    <property type="entry name" value="HATPase_C_sf"/>
</dbReference>
<dbReference type="PROSITE" id="PS50109">
    <property type="entry name" value="HIS_KIN"/>
    <property type="match status" value="1"/>
</dbReference>
<dbReference type="InterPro" id="IPR005467">
    <property type="entry name" value="His_kinase_dom"/>
</dbReference>
<dbReference type="InterPro" id="IPR003660">
    <property type="entry name" value="HAMP_dom"/>
</dbReference>
<organism evidence="18 19">
    <name type="scientific">Prosthecobacter debontii</name>
    <dbReference type="NCBI Taxonomy" id="48467"/>
    <lineage>
        <taxon>Bacteria</taxon>
        <taxon>Pseudomonadati</taxon>
        <taxon>Verrucomicrobiota</taxon>
        <taxon>Verrucomicrobiia</taxon>
        <taxon>Verrucomicrobiales</taxon>
        <taxon>Verrucomicrobiaceae</taxon>
        <taxon>Prosthecobacter</taxon>
    </lineage>
</organism>
<dbReference type="SUPFAM" id="SSF52172">
    <property type="entry name" value="CheY-like"/>
    <property type="match status" value="1"/>
</dbReference>
<feature type="compositionally biased region" description="Polar residues" evidence="13">
    <location>
        <begin position="776"/>
        <end position="785"/>
    </location>
</feature>
<dbReference type="InterPro" id="IPR001789">
    <property type="entry name" value="Sig_transdc_resp-reg_receiver"/>
</dbReference>
<dbReference type="Gene3D" id="1.10.287.130">
    <property type="match status" value="1"/>
</dbReference>
<dbReference type="Pfam" id="PF00512">
    <property type="entry name" value="HisKA"/>
    <property type="match status" value="1"/>
</dbReference>
<dbReference type="CDD" id="cd00082">
    <property type="entry name" value="HisKA"/>
    <property type="match status" value="1"/>
</dbReference>
<dbReference type="GO" id="GO:0000155">
    <property type="term" value="F:phosphorelay sensor kinase activity"/>
    <property type="evidence" value="ECO:0007669"/>
    <property type="project" value="InterPro"/>
</dbReference>
<evidence type="ECO:0000256" key="4">
    <source>
        <dbReference type="ARBA" id="ARBA00022553"/>
    </source>
</evidence>
<reference evidence="19" key="1">
    <citation type="submission" date="2017-02" db="EMBL/GenBank/DDBJ databases">
        <authorList>
            <person name="Varghese N."/>
            <person name="Submissions S."/>
        </authorList>
    </citation>
    <scope>NUCLEOTIDE SEQUENCE [LARGE SCALE GENOMIC DNA]</scope>
    <source>
        <strain evidence="19">ATCC 700200</strain>
    </source>
</reference>
<dbReference type="InterPro" id="IPR036097">
    <property type="entry name" value="HisK_dim/P_sf"/>
</dbReference>
<evidence type="ECO:0000256" key="7">
    <source>
        <dbReference type="ARBA" id="ARBA00022777"/>
    </source>
</evidence>
<dbReference type="SUPFAM" id="SSF55874">
    <property type="entry name" value="ATPase domain of HSP90 chaperone/DNA topoisomerase II/histidine kinase"/>
    <property type="match status" value="1"/>
</dbReference>
<dbReference type="InterPro" id="IPR011006">
    <property type="entry name" value="CheY-like_superfamily"/>
</dbReference>
<evidence type="ECO:0000256" key="3">
    <source>
        <dbReference type="ARBA" id="ARBA00012438"/>
    </source>
</evidence>
<dbReference type="FunFam" id="3.30.565.10:FF:000010">
    <property type="entry name" value="Sensor histidine kinase RcsC"/>
    <property type="match status" value="1"/>
</dbReference>
<dbReference type="GO" id="GO:0016020">
    <property type="term" value="C:membrane"/>
    <property type="evidence" value="ECO:0007669"/>
    <property type="project" value="UniProtKB-SubCell"/>
</dbReference>
<dbReference type="PRINTS" id="PR00344">
    <property type="entry name" value="BCTRLSENSOR"/>
</dbReference>
<dbReference type="PROSITE" id="PS50110">
    <property type="entry name" value="RESPONSE_REGULATORY"/>
    <property type="match status" value="1"/>
</dbReference>
<evidence type="ECO:0000256" key="13">
    <source>
        <dbReference type="SAM" id="MobiDB-lite"/>
    </source>
</evidence>
<sequence>MKLRFSIASRFMLLGVLAVLMGATVTAAAFLWQDFQILRLSQRAYMGSIVQAAQAELRAQNLTPETLVGSRNLTSESIVHLKMRLQIVDVPTLIQDLGLRVEIVGPNANPGLPPMTKTPFIIVHDTALNLQPMEPDTQQLQDIVYRVMAGSSVVIGDANNPLEASLKRPYEWLLAGAPLMNADGRIAGVIIARQPRVHIRHLLNLPRLMVPALGTAIGLLPAILGFYLVGCAITRKTEALKAGFEALKQGNLNHRLPASGLDDLDSLQDQFNHAITGFQQEESRRQQMLGEFQKARKQAEVATAAKGDFLANMSHEIRTPMNGIIGTTSLLLEMGLDHEQEELVRMIRSSGESLLHLINDILDFSKIESGKMEIEDMPVDMEKLLAEVADVFSYRAAEKAIELNFHMDPALPRMFKGDFQRIKQVLVNLVGNSIKFTEKGEILILARQVSRKTPQGDLAHLHFSVRDTGIGIPSDKIGSLFQAFTQADTSTTRKYGGTGLGLAICRKLCRMMGGEISVISEQGQGSDFFFELPLRVAQDDAGREEEIGWQDIIKDQRIIYHSPHTTTQQILQQTLRQWATSAIALPKIEPATLARDLAESTVFIFDVSAFTPETAAPIMSIAATQGTGILVLLPLTLWKLRDQFTPAGYARYGKISKPAKRRELLRCLAELTRQPRVPLLPQQPAAPPTPPGLFIPPMAAMAAPAFIAPQISDHSSMPSGKAAPIPNAAQAWGYHPPHPPTQEPPASLPPMNAPDPNPAWLQPPPPAPPTPPSLNGFFQSNTESPPQAHYSRAGEAVHDAQISKDTSRAIAAAASASGESFAKQNPALILLVEDQPLNQKIATMLLQRLGYAQVDVANNGEEAVEKVSTGSYDLVFMDLQMPVMGGIDAARAIRSNFHLKNQPAIIAMTGHALTGVREECKEVGMNAFLTKPVSLDDFRKTIPPCLEKEAALRPMVL</sequence>
<feature type="compositionally biased region" description="Pro residues" evidence="13">
    <location>
        <begin position="736"/>
        <end position="772"/>
    </location>
</feature>
<keyword evidence="14" id="KW-0472">Membrane</keyword>
<keyword evidence="9" id="KW-0902">Two-component regulatory system</keyword>
<feature type="modified residue" description="4-aspartylphosphate" evidence="12">
    <location>
        <position position="878"/>
    </location>
</feature>
<dbReference type="Proteomes" id="UP000190774">
    <property type="component" value="Unassembled WGS sequence"/>
</dbReference>
<evidence type="ECO:0000259" key="16">
    <source>
        <dbReference type="PROSITE" id="PS50110"/>
    </source>
</evidence>
<name>A0A1T4XJU6_9BACT</name>
<dbReference type="RefSeq" id="WP_078812794.1">
    <property type="nucleotide sequence ID" value="NZ_FUYE01000004.1"/>
</dbReference>
<proteinExistence type="predicted"/>
<dbReference type="SMART" id="SM00387">
    <property type="entry name" value="HATPase_c"/>
    <property type="match status" value="1"/>
</dbReference>
<evidence type="ECO:0000256" key="12">
    <source>
        <dbReference type="PROSITE-ProRule" id="PRU00169"/>
    </source>
</evidence>
<dbReference type="InterPro" id="IPR003661">
    <property type="entry name" value="HisK_dim/P_dom"/>
</dbReference>
<dbReference type="SUPFAM" id="SSF47384">
    <property type="entry name" value="Homodimeric domain of signal transducing histidine kinase"/>
    <property type="match status" value="1"/>
</dbReference>
<dbReference type="InterPro" id="IPR004358">
    <property type="entry name" value="Sig_transdc_His_kin-like_C"/>
</dbReference>
<evidence type="ECO:0000259" key="15">
    <source>
        <dbReference type="PROSITE" id="PS50109"/>
    </source>
</evidence>
<feature type="domain" description="Histidine kinase" evidence="15">
    <location>
        <begin position="312"/>
        <end position="536"/>
    </location>
</feature>
<dbReference type="CDD" id="cd17546">
    <property type="entry name" value="REC_hyHK_CKI1_RcsC-like"/>
    <property type="match status" value="1"/>
</dbReference>
<dbReference type="Gene3D" id="3.40.50.2300">
    <property type="match status" value="1"/>
</dbReference>
<evidence type="ECO:0000256" key="2">
    <source>
        <dbReference type="ARBA" id="ARBA00004370"/>
    </source>
</evidence>
<evidence type="ECO:0000256" key="6">
    <source>
        <dbReference type="ARBA" id="ARBA00022741"/>
    </source>
</evidence>
<comment type="subcellular location">
    <subcellularLocation>
        <location evidence="2">Membrane</location>
    </subcellularLocation>
</comment>
<comment type="catalytic activity">
    <reaction evidence="1">
        <text>ATP + protein L-histidine = ADP + protein N-phospho-L-histidine.</text>
        <dbReference type="EC" id="2.7.13.3"/>
    </reaction>
</comment>
<dbReference type="PROSITE" id="PS50885">
    <property type="entry name" value="HAMP"/>
    <property type="match status" value="1"/>
</dbReference>
<dbReference type="Pfam" id="PF02518">
    <property type="entry name" value="HATPase_c"/>
    <property type="match status" value="1"/>
</dbReference>
<dbReference type="PANTHER" id="PTHR45339">
    <property type="entry name" value="HYBRID SIGNAL TRANSDUCTION HISTIDINE KINASE J"/>
    <property type="match status" value="1"/>
</dbReference>
<comment type="subunit">
    <text evidence="10">At low DSF concentrations, interacts with RpfF.</text>
</comment>
<dbReference type="EC" id="2.7.13.3" evidence="3"/>
<feature type="region of interest" description="Disordered" evidence="13">
    <location>
        <begin position="712"/>
        <end position="797"/>
    </location>
</feature>
<keyword evidence="8" id="KW-0067">ATP-binding</keyword>
<dbReference type="Pfam" id="PF00072">
    <property type="entry name" value="Response_reg"/>
    <property type="match status" value="1"/>
</dbReference>
<keyword evidence="14" id="KW-0812">Transmembrane</keyword>
<dbReference type="PANTHER" id="PTHR45339:SF5">
    <property type="entry name" value="HISTIDINE KINASE"/>
    <property type="match status" value="1"/>
</dbReference>
<dbReference type="STRING" id="48467.SAMN02745166_01605"/>
<dbReference type="Gene3D" id="3.30.565.10">
    <property type="entry name" value="Histidine kinase-like ATPase, C-terminal domain"/>
    <property type="match status" value="1"/>
</dbReference>
<feature type="transmembrane region" description="Helical" evidence="14">
    <location>
        <begin position="208"/>
        <end position="229"/>
    </location>
</feature>